<evidence type="ECO:0000256" key="4">
    <source>
        <dbReference type="SAM" id="Phobius"/>
    </source>
</evidence>
<dbReference type="PROSITE" id="PS50850">
    <property type="entry name" value="MFS"/>
    <property type="match status" value="1"/>
</dbReference>
<protein>
    <submittedName>
        <fullName evidence="6">MFS transporter</fullName>
    </submittedName>
</protein>
<dbReference type="EMBL" id="JRYR02000001">
    <property type="protein sequence ID" value="OHX68137.1"/>
    <property type="molecule type" value="Genomic_DNA"/>
</dbReference>
<reference evidence="6 7" key="1">
    <citation type="journal article" date="2012" name="Int. J. Syst. Evol. Microbiol.">
        <title>Flammeovirga pacifica sp. nov., isolated from deep-sea sediment.</title>
        <authorList>
            <person name="Xu H."/>
            <person name="Fu Y."/>
            <person name="Yang N."/>
            <person name="Ding Z."/>
            <person name="Lai Q."/>
            <person name="Zeng R."/>
        </authorList>
    </citation>
    <scope>NUCLEOTIDE SEQUENCE [LARGE SCALE GENOMIC DNA]</scope>
    <source>
        <strain evidence="7">DSM 24597 / LMG 26175 / WPAGA1</strain>
    </source>
</reference>
<proteinExistence type="predicted"/>
<keyword evidence="7" id="KW-1185">Reference proteome</keyword>
<dbReference type="PANTHER" id="PTHR23531:SF1">
    <property type="entry name" value="QUINOLENE RESISTANCE PROTEIN NORA"/>
    <property type="match status" value="1"/>
</dbReference>
<dbReference type="Proteomes" id="UP000179797">
    <property type="component" value="Unassembled WGS sequence"/>
</dbReference>
<evidence type="ECO:0000256" key="1">
    <source>
        <dbReference type="ARBA" id="ARBA00022692"/>
    </source>
</evidence>
<gene>
    <name evidence="6" type="ORF">NH26_18195</name>
</gene>
<dbReference type="InterPro" id="IPR020846">
    <property type="entry name" value="MFS_dom"/>
</dbReference>
<feature type="transmembrane region" description="Helical" evidence="4">
    <location>
        <begin position="20"/>
        <end position="39"/>
    </location>
</feature>
<dbReference type="CDD" id="cd17489">
    <property type="entry name" value="MFS_YfcJ_like"/>
    <property type="match status" value="1"/>
</dbReference>
<feature type="transmembrane region" description="Helical" evidence="4">
    <location>
        <begin position="177"/>
        <end position="196"/>
    </location>
</feature>
<dbReference type="RefSeq" id="WP_044223314.1">
    <property type="nucleotide sequence ID" value="NZ_JRYR02000001.1"/>
</dbReference>
<feature type="transmembrane region" description="Helical" evidence="4">
    <location>
        <begin position="344"/>
        <end position="362"/>
    </location>
</feature>
<keyword evidence="2 4" id="KW-1133">Transmembrane helix</keyword>
<name>A0A1S1Z4I2_FLAPC</name>
<feature type="transmembrane region" description="Helical" evidence="4">
    <location>
        <begin position="286"/>
        <end position="304"/>
    </location>
</feature>
<organism evidence="6 7">
    <name type="scientific">Flammeovirga pacifica</name>
    <dbReference type="NCBI Taxonomy" id="915059"/>
    <lineage>
        <taxon>Bacteria</taxon>
        <taxon>Pseudomonadati</taxon>
        <taxon>Bacteroidota</taxon>
        <taxon>Cytophagia</taxon>
        <taxon>Cytophagales</taxon>
        <taxon>Flammeovirgaceae</taxon>
        <taxon>Flammeovirga</taxon>
    </lineage>
</organism>
<feature type="transmembrane region" description="Helical" evidence="4">
    <location>
        <begin position="223"/>
        <end position="245"/>
    </location>
</feature>
<dbReference type="STRING" id="915059.NH26_18195"/>
<sequence length="399" mass="43858">MLYFFYLINKDLTLQNKSEVYTLNFWLLCSSSLLFFTSFNMIIPELPDYLTSLGGEEYKGLIIALFTVTAGISRPFSGKLTDRVGRVPVMFVGVLVSCICTLFYPIVGTVFGFLLIRFLHGFSTGFKPTGTSAFLADIVPADRRGEALGVLGFFSSTGIGIGPYFGSLIVMHFDIEVMFYISSGISLLSILILLNLKETLSNPEKLKVEHFIIRKNEIIDKSAIPPSIVMLLCTTAYGVILTLIPDLSTHLEIENKGAFFLYFTAASMLVRISAGKLSDKYSRVTVLKFSTIILVFALIAVGLSSNAVELFAAAILLGIGIGTNSPSVYAWTIDRASEKHRGRAIATMYIALEIGIGLGAVISAEIYDNNVHQIGWSFFACAGMCFLAFLYVMFNKFDK</sequence>
<evidence type="ECO:0000256" key="3">
    <source>
        <dbReference type="ARBA" id="ARBA00023136"/>
    </source>
</evidence>
<accession>A0A1S1Z4I2</accession>
<dbReference type="PANTHER" id="PTHR23531">
    <property type="entry name" value="QUINOLENE RESISTANCE PROTEIN NORA"/>
    <property type="match status" value="1"/>
</dbReference>
<dbReference type="OrthoDB" id="9812221at2"/>
<evidence type="ECO:0000313" key="7">
    <source>
        <dbReference type="Proteomes" id="UP000179797"/>
    </source>
</evidence>
<feature type="transmembrane region" description="Helical" evidence="4">
    <location>
        <begin position="374"/>
        <end position="394"/>
    </location>
</feature>
<dbReference type="SUPFAM" id="SSF103473">
    <property type="entry name" value="MFS general substrate transporter"/>
    <property type="match status" value="1"/>
</dbReference>
<feature type="transmembrane region" description="Helical" evidence="4">
    <location>
        <begin position="257"/>
        <end position="274"/>
    </location>
</feature>
<evidence type="ECO:0000259" key="5">
    <source>
        <dbReference type="PROSITE" id="PS50850"/>
    </source>
</evidence>
<feature type="transmembrane region" description="Helical" evidence="4">
    <location>
        <begin position="89"/>
        <end position="116"/>
    </location>
</feature>
<keyword evidence="3 4" id="KW-0472">Membrane</keyword>
<keyword evidence="1 4" id="KW-0812">Transmembrane</keyword>
<dbReference type="Pfam" id="PF07690">
    <property type="entry name" value="MFS_1"/>
    <property type="match status" value="1"/>
</dbReference>
<comment type="caution">
    <text evidence="6">The sequence shown here is derived from an EMBL/GenBank/DDBJ whole genome shotgun (WGS) entry which is preliminary data.</text>
</comment>
<feature type="domain" description="Major facilitator superfamily (MFS) profile" evidence="5">
    <location>
        <begin position="24"/>
        <end position="399"/>
    </location>
</feature>
<dbReference type="Gene3D" id="1.20.1250.20">
    <property type="entry name" value="MFS general substrate transporter like domains"/>
    <property type="match status" value="2"/>
</dbReference>
<evidence type="ECO:0000313" key="6">
    <source>
        <dbReference type="EMBL" id="OHX68137.1"/>
    </source>
</evidence>
<dbReference type="InterPro" id="IPR036259">
    <property type="entry name" value="MFS_trans_sf"/>
</dbReference>
<dbReference type="InterPro" id="IPR052714">
    <property type="entry name" value="MFS_Exporter"/>
</dbReference>
<feature type="transmembrane region" description="Helical" evidence="4">
    <location>
        <begin position="148"/>
        <end position="171"/>
    </location>
</feature>
<dbReference type="AlphaFoldDB" id="A0A1S1Z4I2"/>
<evidence type="ECO:0000256" key="2">
    <source>
        <dbReference type="ARBA" id="ARBA00022989"/>
    </source>
</evidence>
<feature type="transmembrane region" description="Helical" evidence="4">
    <location>
        <begin position="310"/>
        <end position="332"/>
    </location>
</feature>
<dbReference type="GO" id="GO:0022857">
    <property type="term" value="F:transmembrane transporter activity"/>
    <property type="evidence" value="ECO:0007669"/>
    <property type="project" value="InterPro"/>
</dbReference>
<dbReference type="InterPro" id="IPR011701">
    <property type="entry name" value="MFS"/>
</dbReference>